<organism evidence="11 12">
    <name type="scientific">Meloidogyne incognita</name>
    <name type="common">Southern root-knot nematode worm</name>
    <name type="synonym">Oxyuris incognita</name>
    <dbReference type="NCBI Taxonomy" id="6306"/>
    <lineage>
        <taxon>Eukaryota</taxon>
        <taxon>Metazoa</taxon>
        <taxon>Ecdysozoa</taxon>
        <taxon>Nematoda</taxon>
        <taxon>Chromadorea</taxon>
        <taxon>Rhabditida</taxon>
        <taxon>Tylenchina</taxon>
        <taxon>Tylenchomorpha</taxon>
        <taxon>Tylenchoidea</taxon>
        <taxon>Meloidogynidae</taxon>
        <taxon>Meloidogyninae</taxon>
        <taxon>Meloidogyne</taxon>
        <taxon>Meloidogyne incognita group</taxon>
    </lineage>
</organism>
<dbReference type="InterPro" id="IPR050341">
    <property type="entry name" value="PP1_catalytic_subunit"/>
</dbReference>
<feature type="active site" description="Proton donor/acceptor" evidence="8">
    <location>
        <position position="124"/>
    </location>
</feature>
<evidence type="ECO:0000256" key="9">
    <source>
        <dbReference type="RuleBase" id="RU004273"/>
    </source>
</evidence>
<dbReference type="SMART" id="SM00156">
    <property type="entry name" value="PP2Ac"/>
    <property type="match status" value="1"/>
</dbReference>
<dbReference type="Gene3D" id="3.60.21.10">
    <property type="match status" value="2"/>
</dbReference>
<evidence type="ECO:0000256" key="3">
    <source>
        <dbReference type="ARBA" id="ARBA00022801"/>
    </source>
</evidence>
<keyword evidence="4" id="KW-0904">Protein phosphatase</keyword>
<dbReference type="WBParaSite" id="Minc3s00995g19681">
    <property type="protein sequence ID" value="Minc3s00995g19681"/>
    <property type="gene ID" value="Minc3s00995g19681"/>
</dbReference>
<dbReference type="PANTHER" id="PTHR11668:SF300">
    <property type="entry name" value="SERINE_THREONINE-PROTEIN PHOSPHATASE"/>
    <property type="match status" value="1"/>
</dbReference>
<evidence type="ECO:0000256" key="1">
    <source>
        <dbReference type="ARBA" id="ARBA00001936"/>
    </source>
</evidence>
<dbReference type="AlphaFoldDB" id="A0A914LX58"/>
<dbReference type="GO" id="GO:0004722">
    <property type="term" value="F:protein serine/threonine phosphatase activity"/>
    <property type="evidence" value="ECO:0007669"/>
    <property type="project" value="UniProtKB-EC"/>
</dbReference>
<dbReference type="PANTHER" id="PTHR11668">
    <property type="entry name" value="SERINE/THREONINE PROTEIN PHOSPHATASE"/>
    <property type="match status" value="1"/>
</dbReference>
<dbReference type="InterPro" id="IPR029052">
    <property type="entry name" value="Metallo-depent_PP-like"/>
</dbReference>
<dbReference type="SUPFAM" id="SSF56300">
    <property type="entry name" value="Metallo-dependent phosphatases"/>
    <property type="match status" value="2"/>
</dbReference>
<reference evidence="12" key="1">
    <citation type="submission" date="2022-11" db="UniProtKB">
        <authorList>
            <consortium name="WormBaseParasite"/>
        </authorList>
    </citation>
    <scope>IDENTIFICATION</scope>
</reference>
<comment type="cofactor">
    <cofactor evidence="1">
        <name>Mn(2+)</name>
        <dbReference type="ChEBI" id="CHEBI:29035"/>
    </cofactor>
</comment>
<keyword evidence="2" id="KW-0479">Metal-binding</keyword>
<proteinExistence type="inferred from homology"/>
<evidence type="ECO:0000256" key="5">
    <source>
        <dbReference type="ARBA" id="ARBA00023211"/>
    </source>
</evidence>
<evidence type="ECO:0000256" key="8">
    <source>
        <dbReference type="PIRSR" id="PIRSR033096-1"/>
    </source>
</evidence>
<evidence type="ECO:0000256" key="4">
    <source>
        <dbReference type="ARBA" id="ARBA00022912"/>
    </source>
</evidence>
<evidence type="ECO:0000256" key="2">
    <source>
        <dbReference type="ARBA" id="ARBA00022723"/>
    </source>
</evidence>
<dbReference type="CDD" id="cd00144">
    <property type="entry name" value="MPP_PPP_family"/>
    <property type="match status" value="1"/>
</dbReference>
<dbReference type="InterPro" id="IPR006186">
    <property type="entry name" value="Ser/Thr-sp_prot-phosphatase"/>
</dbReference>
<dbReference type="GO" id="GO:0005737">
    <property type="term" value="C:cytoplasm"/>
    <property type="evidence" value="ECO:0007669"/>
    <property type="project" value="TreeGrafter"/>
</dbReference>
<dbReference type="PIRSF" id="PIRSF033096">
    <property type="entry name" value="PPPtase_5"/>
    <property type="match status" value="1"/>
</dbReference>
<accession>A0A914LX58</accession>
<evidence type="ECO:0000256" key="6">
    <source>
        <dbReference type="ARBA" id="ARBA00047761"/>
    </source>
</evidence>
<comment type="catalytic activity">
    <reaction evidence="6">
        <text>O-phospho-L-seryl-[protein] + H2O = L-seryl-[protein] + phosphate</text>
        <dbReference type="Rhea" id="RHEA:20629"/>
        <dbReference type="Rhea" id="RHEA-COMP:9863"/>
        <dbReference type="Rhea" id="RHEA-COMP:11604"/>
        <dbReference type="ChEBI" id="CHEBI:15377"/>
        <dbReference type="ChEBI" id="CHEBI:29999"/>
        <dbReference type="ChEBI" id="CHEBI:43474"/>
        <dbReference type="ChEBI" id="CHEBI:83421"/>
        <dbReference type="EC" id="3.1.3.16"/>
    </reaction>
</comment>
<comment type="similarity">
    <text evidence="9">Belongs to the PPP phosphatase family.</text>
</comment>
<sequence length="458" mass="52324">MSRRARIDINRFFDEFFAGILDGRIESKITRKDIRELLTSVRRVFLTQPMFLRLDTPVVVCGDLHGQFNDVVRIFDAEGFPHMRNYLFLGDYIDRGQQSVELILFMFACKVRYPKNFFMLRGNHETSSINKAYGFHHSVMTKYKSEALYENFQRVFDCMPLSALISDRILCMHGGLSPGLLEAKSLDILDKISRPLPDNRISADGNQLATDLLWADPDINVRLFSSSNRRGIGRMFGQEVIDRVRQRFGIDLIVRAHQTSSINKAYGFHHSVMTKYKSEALYENFQRVFDCMPLSALISDRILCMHGGLSPGLLEAKSLDILDKISRPLPDNRISADGNQLATDLLWADPDINVRLFSSSNRRGIGRMFGQEVIDRVRQRFGIDLIVRAHQVVLDGHEFFNDDASSGLITLFTAPHYCGQYDNSGAIMRVAKDMGVSFKVFKPQLQNNNSSRRSKRSE</sequence>
<feature type="domain" description="Serine/threonine specific protein phosphatases" evidence="10">
    <location>
        <begin position="120"/>
        <end position="125"/>
    </location>
</feature>
<dbReference type="GO" id="GO:0005634">
    <property type="term" value="C:nucleus"/>
    <property type="evidence" value="ECO:0007669"/>
    <property type="project" value="TreeGrafter"/>
</dbReference>
<dbReference type="PRINTS" id="PR00114">
    <property type="entry name" value="STPHPHTASE"/>
</dbReference>
<dbReference type="InterPro" id="IPR004843">
    <property type="entry name" value="Calcineurin-like_PHP"/>
</dbReference>
<name>A0A914LX58_MELIC</name>
<keyword evidence="11" id="KW-1185">Reference proteome</keyword>
<dbReference type="EC" id="3.1.3.16" evidence="9"/>
<evidence type="ECO:0000313" key="12">
    <source>
        <dbReference type="WBParaSite" id="Minc3s00995g19681"/>
    </source>
</evidence>
<evidence type="ECO:0000313" key="11">
    <source>
        <dbReference type="Proteomes" id="UP000887563"/>
    </source>
</evidence>
<dbReference type="GO" id="GO:0046872">
    <property type="term" value="F:metal ion binding"/>
    <property type="evidence" value="ECO:0007669"/>
    <property type="project" value="UniProtKB-KW"/>
</dbReference>
<dbReference type="Proteomes" id="UP000887563">
    <property type="component" value="Unplaced"/>
</dbReference>
<evidence type="ECO:0000259" key="10">
    <source>
        <dbReference type="PROSITE" id="PS00125"/>
    </source>
</evidence>
<keyword evidence="3 9" id="KW-0378">Hydrolase</keyword>
<protein>
    <recommendedName>
        <fullName evidence="9">Serine/threonine-protein phosphatase</fullName>
        <ecNumber evidence="9">3.1.3.16</ecNumber>
    </recommendedName>
</protein>
<comment type="catalytic activity">
    <reaction evidence="7 9">
        <text>O-phospho-L-threonyl-[protein] + H2O = L-threonyl-[protein] + phosphate</text>
        <dbReference type="Rhea" id="RHEA:47004"/>
        <dbReference type="Rhea" id="RHEA-COMP:11060"/>
        <dbReference type="Rhea" id="RHEA-COMP:11605"/>
        <dbReference type="ChEBI" id="CHEBI:15377"/>
        <dbReference type="ChEBI" id="CHEBI:30013"/>
        <dbReference type="ChEBI" id="CHEBI:43474"/>
        <dbReference type="ChEBI" id="CHEBI:61977"/>
        <dbReference type="EC" id="3.1.3.16"/>
    </reaction>
</comment>
<dbReference type="PROSITE" id="PS00125">
    <property type="entry name" value="SER_THR_PHOSPHATASE"/>
    <property type="match status" value="1"/>
</dbReference>
<dbReference type="Pfam" id="PF00149">
    <property type="entry name" value="Metallophos"/>
    <property type="match status" value="2"/>
</dbReference>
<evidence type="ECO:0000256" key="7">
    <source>
        <dbReference type="ARBA" id="ARBA00048336"/>
    </source>
</evidence>
<keyword evidence="5" id="KW-0464">Manganese</keyword>